<feature type="region of interest" description="Disordered" evidence="1">
    <location>
        <begin position="446"/>
        <end position="470"/>
    </location>
</feature>
<proteinExistence type="predicted"/>
<dbReference type="AlphaFoldDB" id="A0A5C1ASC2"/>
<evidence type="ECO:0000313" key="3">
    <source>
        <dbReference type="Proteomes" id="UP000324974"/>
    </source>
</evidence>
<dbReference type="EMBL" id="CP042425">
    <property type="protein sequence ID" value="QEL20134.1"/>
    <property type="molecule type" value="Genomic_DNA"/>
</dbReference>
<dbReference type="Pfam" id="PF13646">
    <property type="entry name" value="HEAT_2"/>
    <property type="match status" value="1"/>
</dbReference>
<keyword evidence="3" id="KW-1185">Reference proteome</keyword>
<sequence>MSIAVLTQVYTEARRLAIAGSVVTRGDFRLKKLLPPLEQAGKQAPIFAKVAEAATKVIDGPEASSAEALLELTSLVNAVLYTQGETGLAGKLEAVETTDLGGSIVQTSARVLKPLLEALSSTGSGRLELVKDAHDRGLFRDLRLVKPALAALDDPYPEIAELIAEKVLPVYGKAILPELRAKYDLKGTKGHPRRLTLMHAIDPAGAKELVKAALDGGSKEVKVAAIACLGADDLSFLLEQAAAKAQDVRAAAYRALAGIDKPDAVAVLAKAVAGKDYEIAAAAIEHGTNPKLVAVLATEIRSAVDSVPKLKDKKQISTAVERIVHLFCCFPKGEHPAADALILDVFARRGELAKTKGATFSGSDIGETVVQVMADGSKAIRQALVAAHADLTADELEHAFTAGRGCLTSAKLFDTFSPYMTAKVDEKKKAKDPAWAKREAVIDGIECDPHHRNRDDEDDDDNGPYHPKTPYDPRWLDLAVGIKRLDLVQSLAQPGHAAAQAFAKAEFDAALKKAKTPIDVQQHVTTLIDLRHPNAVEAFFAGLGKRGKKTPYYHYYWFANSIPQLPKEAITRLEEFAATLPEHESNHWLEMIHKLRTKSE</sequence>
<dbReference type="RefSeq" id="WP_149114458.1">
    <property type="nucleotide sequence ID" value="NZ_CP042425.1"/>
</dbReference>
<dbReference type="InterPro" id="IPR016024">
    <property type="entry name" value="ARM-type_fold"/>
</dbReference>
<protein>
    <recommendedName>
        <fullName evidence="4">HEAT repeat domain-containing protein</fullName>
    </recommendedName>
</protein>
<dbReference type="SUPFAM" id="SSF48371">
    <property type="entry name" value="ARM repeat"/>
    <property type="match status" value="1"/>
</dbReference>
<evidence type="ECO:0000256" key="1">
    <source>
        <dbReference type="SAM" id="MobiDB-lite"/>
    </source>
</evidence>
<dbReference type="OrthoDB" id="83685at2"/>
<name>A0A5C1ASC2_9BACT</name>
<organism evidence="2 3">
    <name type="scientific">Limnoglobus roseus</name>
    <dbReference type="NCBI Taxonomy" id="2598579"/>
    <lineage>
        <taxon>Bacteria</taxon>
        <taxon>Pseudomonadati</taxon>
        <taxon>Planctomycetota</taxon>
        <taxon>Planctomycetia</taxon>
        <taxon>Gemmatales</taxon>
        <taxon>Gemmataceae</taxon>
        <taxon>Limnoglobus</taxon>
    </lineage>
</organism>
<gene>
    <name evidence="2" type="ORF">PX52LOC_07222</name>
</gene>
<dbReference type="Proteomes" id="UP000324974">
    <property type="component" value="Chromosome"/>
</dbReference>
<evidence type="ECO:0008006" key="4">
    <source>
        <dbReference type="Google" id="ProtNLM"/>
    </source>
</evidence>
<feature type="compositionally biased region" description="Basic and acidic residues" evidence="1">
    <location>
        <begin position="446"/>
        <end position="455"/>
    </location>
</feature>
<reference evidence="3" key="1">
    <citation type="submission" date="2019-08" db="EMBL/GenBank/DDBJ databases">
        <title>Limnoglobus roseus gen. nov., sp. nov., a novel freshwater planctomycete with a giant genome from the family Gemmataceae.</title>
        <authorList>
            <person name="Kulichevskaya I.S."/>
            <person name="Naumoff D.G."/>
            <person name="Miroshnikov K."/>
            <person name="Ivanova A."/>
            <person name="Philippov D.A."/>
            <person name="Hakobyan A."/>
            <person name="Rijpstra I.C."/>
            <person name="Sinninghe Damste J.S."/>
            <person name="Liesack W."/>
            <person name="Dedysh S.N."/>
        </authorList>
    </citation>
    <scope>NUCLEOTIDE SEQUENCE [LARGE SCALE GENOMIC DNA]</scope>
    <source>
        <strain evidence="3">PX52</strain>
    </source>
</reference>
<evidence type="ECO:0000313" key="2">
    <source>
        <dbReference type="EMBL" id="QEL20134.1"/>
    </source>
</evidence>
<dbReference type="KEGG" id="lrs:PX52LOC_07222"/>
<accession>A0A5C1ASC2</accession>